<feature type="chain" id="PRO_5045646376" evidence="1">
    <location>
        <begin position="21"/>
        <end position="393"/>
    </location>
</feature>
<dbReference type="Gene3D" id="3.40.50.10610">
    <property type="entry name" value="ABC-type transport auxiliary lipoprotein component"/>
    <property type="match status" value="1"/>
</dbReference>
<dbReference type="Pfam" id="PF16539">
    <property type="entry name" value="FlgT_M"/>
    <property type="match status" value="1"/>
</dbReference>
<evidence type="ECO:0000256" key="1">
    <source>
        <dbReference type="SAM" id="SignalP"/>
    </source>
</evidence>
<sequence>MKLFTRLVLLMFTLPFFAHAEWYEATGQAKVRHGDVRSAKNRAVQDALKQAMLFSGANVSSIQKMSHGLLIDDQVSINSVGAVNSVEIVEERQRGSFISVTIRADIFPSDRECYASEFGKKIAITQFPIQHWQDAKVGEIYGLEKEVPRQLMKMFQAGANTIYPIAWFDKKLNINAEFEQQGKVRYQLIDAVAQNANAQFVMFGRISDISFGDKTNSFSFWEDDQFERYFTMELIIANALTHEILYQNRFHTAADWTFDHKMSVNISSTQFWNSEYGHAIKRLLTEIRDDIHSNLNCQKLQSKISGIKDGEQIQINIGAGQGVAIGQEYRVSYRSDTIDDLGNLLTNIVISPYKVRIVKVYENSAIAESTDTDFMSNVQINDIIELQSWDTDW</sequence>
<reference evidence="5 6" key="1">
    <citation type="submission" date="2023-01" db="EMBL/GenBank/DDBJ databases">
        <title>Psychrosphaera sp. nov., isolated from marine algae.</title>
        <authorList>
            <person name="Bayburt H."/>
            <person name="Choi B.J."/>
            <person name="Kim J.M."/>
            <person name="Choi D.G."/>
            <person name="Jeon C.O."/>
        </authorList>
    </citation>
    <scope>NUCLEOTIDE SEQUENCE [LARGE SCALE GENOMIC DNA]</scope>
    <source>
        <strain evidence="5 6">G1-22</strain>
    </source>
</reference>
<keyword evidence="1" id="KW-0732">Signal</keyword>
<evidence type="ECO:0000259" key="2">
    <source>
        <dbReference type="Pfam" id="PF16538"/>
    </source>
</evidence>
<dbReference type="InterPro" id="IPR038180">
    <property type="entry name" value="FlgT_N_sf"/>
</dbReference>
<dbReference type="InterPro" id="IPR032386">
    <property type="entry name" value="FlgT_M"/>
</dbReference>
<gene>
    <name evidence="5" type="ORF">PN838_07500</name>
</gene>
<feature type="domain" description="Flagellar assembly protein T middle" evidence="3">
    <location>
        <begin position="112"/>
        <end position="264"/>
    </location>
</feature>
<dbReference type="Pfam" id="PF16548">
    <property type="entry name" value="FlgT_N"/>
    <property type="match status" value="1"/>
</dbReference>
<dbReference type="Pfam" id="PF16538">
    <property type="entry name" value="FlgT_C"/>
    <property type="match status" value="1"/>
</dbReference>
<name>A0ABT5FDD9_9GAMM</name>
<dbReference type="InterPro" id="IPR032388">
    <property type="entry name" value="FlgT_C"/>
</dbReference>
<keyword evidence="5" id="KW-0282">Flagellum</keyword>
<evidence type="ECO:0000259" key="3">
    <source>
        <dbReference type="Pfam" id="PF16539"/>
    </source>
</evidence>
<evidence type="ECO:0000313" key="5">
    <source>
        <dbReference type="EMBL" id="MDC2888635.1"/>
    </source>
</evidence>
<evidence type="ECO:0000259" key="4">
    <source>
        <dbReference type="Pfam" id="PF16548"/>
    </source>
</evidence>
<proteinExistence type="predicted"/>
<protein>
    <submittedName>
        <fullName evidence="5">Flagellar assembly protein T N-terminal domain-containing protein</fullName>
    </submittedName>
</protein>
<accession>A0ABT5FDD9</accession>
<dbReference type="Gene3D" id="3.30.1660.40">
    <property type="entry name" value="FlgT, N-terminal domain"/>
    <property type="match status" value="1"/>
</dbReference>
<feature type="domain" description="Flagellar assembly protein T N-terminal" evidence="4">
    <location>
        <begin position="21"/>
        <end position="108"/>
    </location>
</feature>
<feature type="domain" description="Flagellar assembly protein T C-terminal" evidence="2">
    <location>
        <begin position="310"/>
        <end position="384"/>
    </location>
</feature>
<keyword evidence="5" id="KW-0966">Cell projection</keyword>
<comment type="caution">
    <text evidence="5">The sequence shown here is derived from an EMBL/GenBank/DDBJ whole genome shotgun (WGS) entry which is preliminary data.</text>
</comment>
<evidence type="ECO:0000313" key="6">
    <source>
        <dbReference type="Proteomes" id="UP001528411"/>
    </source>
</evidence>
<dbReference type="EMBL" id="JAQOMS010000002">
    <property type="protein sequence ID" value="MDC2888635.1"/>
    <property type="molecule type" value="Genomic_DNA"/>
</dbReference>
<dbReference type="InterPro" id="IPR032370">
    <property type="entry name" value="FlgT_N"/>
</dbReference>
<feature type="signal peptide" evidence="1">
    <location>
        <begin position="1"/>
        <end position="20"/>
    </location>
</feature>
<dbReference type="InterPro" id="IPR038165">
    <property type="entry name" value="FlgT_C_sf"/>
</dbReference>
<dbReference type="Gene3D" id="2.40.10.410">
    <property type="entry name" value="FlgT, C-terminal domain"/>
    <property type="match status" value="1"/>
</dbReference>
<dbReference type="RefSeq" id="WP_272180224.1">
    <property type="nucleotide sequence ID" value="NZ_JAQOMS010000002.1"/>
</dbReference>
<keyword evidence="5" id="KW-0969">Cilium</keyword>
<keyword evidence="6" id="KW-1185">Reference proteome</keyword>
<organism evidence="5 6">
    <name type="scientific">Psychrosphaera algicola</name>
    <dbReference type="NCBI Taxonomy" id="3023714"/>
    <lineage>
        <taxon>Bacteria</taxon>
        <taxon>Pseudomonadati</taxon>
        <taxon>Pseudomonadota</taxon>
        <taxon>Gammaproteobacteria</taxon>
        <taxon>Alteromonadales</taxon>
        <taxon>Pseudoalteromonadaceae</taxon>
        <taxon>Psychrosphaera</taxon>
    </lineage>
</organism>
<dbReference type="Proteomes" id="UP001528411">
    <property type="component" value="Unassembled WGS sequence"/>
</dbReference>